<dbReference type="GO" id="GO:0042254">
    <property type="term" value="P:ribosome biogenesis"/>
    <property type="evidence" value="ECO:0007669"/>
    <property type="project" value="UniProtKB-UniRule"/>
</dbReference>
<dbReference type="Gene3D" id="2.70.210.12">
    <property type="entry name" value="GTP1/OBG domain"/>
    <property type="match status" value="1"/>
</dbReference>
<comment type="function">
    <text evidence="8">An essential GTPase which binds GTP, GDP and possibly (p)ppGpp with moderate affinity, with high nucleotide exchange rates and a fairly low GTP hydrolysis rate. Plays a role in control of the cell cycle, stress response, ribosome biogenesis and in those bacteria that undergo differentiation, in morphogenesis control.</text>
</comment>
<feature type="binding site" evidence="8">
    <location>
        <begin position="287"/>
        <end position="290"/>
    </location>
    <ligand>
        <name>GTP</name>
        <dbReference type="ChEBI" id="CHEBI:37565"/>
    </ligand>
</feature>
<dbReference type="HAMAP" id="MF_01454">
    <property type="entry name" value="GTPase_Obg"/>
    <property type="match status" value="1"/>
</dbReference>
<evidence type="ECO:0000313" key="12">
    <source>
        <dbReference type="EMBL" id="AIA29883.1"/>
    </source>
</evidence>
<dbReference type="InterPro" id="IPR006073">
    <property type="entry name" value="GTP-bd"/>
</dbReference>
<comment type="subunit">
    <text evidence="8">Monomer.</text>
</comment>
<feature type="domain" description="Obg" evidence="11">
    <location>
        <begin position="2"/>
        <end position="160"/>
    </location>
</feature>
<accession>A0A059XSV7</accession>
<dbReference type="HOGENOM" id="CLU_011747_2_0_0"/>
<dbReference type="InterPro" id="IPR014100">
    <property type="entry name" value="GTP-bd_Obg/CgtA"/>
</dbReference>
<dbReference type="GO" id="GO:0000287">
    <property type="term" value="F:magnesium ion binding"/>
    <property type="evidence" value="ECO:0007669"/>
    <property type="project" value="InterPro"/>
</dbReference>
<dbReference type="SUPFAM" id="SSF82051">
    <property type="entry name" value="Obg GTP-binding protein N-terminal domain"/>
    <property type="match status" value="1"/>
</dbReference>
<organism evidence="12 13">
    <name type="scientific">Leptospirillum ferriphilum YSK</name>
    <dbReference type="NCBI Taxonomy" id="1441628"/>
    <lineage>
        <taxon>Bacteria</taxon>
        <taxon>Pseudomonadati</taxon>
        <taxon>Nitrospirota</taxon>
        <taxon>Nitrospiria</taxon>
        <taxon>Nitrospirales</taxon>
        <taxon>Nitrospiraceae</taxon>
        <taxon>Leptospirillum</taxon>
    </lineage>
</organism>
<feature type="region of interest" description="Disordered" evidence="9">
    <location>
        <begin position="325"/>
        <end position="360"/>
    </location>
</feature>
<gene>
    <name evidence="8" type="primary">obg</name>
    <name evidence="12" type="ORF">Y981_00720</name>
</gene>
<evidence type="ECO:0000259" key="10">
    <source>
        <dbReference type="PROSITE" id="PS51710"/>
    </source>
</evidence>
<dbReference type="CDD" id="cd01898">
    <property type="entry name" value="Obg"/>
    <property type="match status" value="1"/>
</dbReference>
<dbReference type="NCBIfam" id="TIGR02729">
    <property type="entry name" value="Obg_CgtA"/>
    <property type="match status" value="1"/>
</dbReference>
<dbReference type="FunFam" id="2.70.210.12:FF:000001">
    <property type="entry name" value="GTPase Obg"/>
    <property type="match status" value="1"/>
</dbReference>
<evidence type="ECO:0000256" key="2">
    <source>
        <dbReference type="ARBA" id="ARBA00022490"/>
    </source>
</evidence>
<dbReference type="GO" id="GO:0005525">
    <property type="term" value="F:GTP binding"/>
    <property type="evidence" value="ECO:0007669"/>
    <property type="project" value="UniProtKB-UniRule"/>
</dbReference>
<comment type="cofactor">
    <cofactor evidence="8">
        <name>Mg(2+)</name>
        <dbReference type="ChEBI" id="CHEBI:18420"/>
    </cofactor>
</comment>
<keyword evidence="4 8" id="KW-0547">Nucleotide-binding</keyword>
<dbReference type="GO" id="GO:0003924">
    <property type="term" value="F:GTPase activity"/>
    <property type="evidence" value="ECO:0007669"/>
    <property type="project" value="UniProtKB-UniRule"/>
</dbReference>
<dbReference type="AlphaFoldDB" id="A0A059XSV7"/>
<keyword evidence="13" id="KW-1185">Reference proteome</keyword>
<dbReference type="EMBL" id="CP007243">
    <property type="protein sequence ID" value="AIA29883.1"/>
    <property type="molecule type" value="Genomic_DNA"/>
</dbReference>
<comment type="similarity">
    <text evidence="1 8">Belongs to the TRAFAC class OBG-HflX-like GTPase superfamily. OBG GTPase family.</text>
</comment>
<keyword evidence="2 8" id="KW-0963">Cytoplasm</keyword>
<dbReference type="PRINTS" id="PR00326">
    <property type="entry name" value="GTP1OBG"/>
</dbReference>
<feature type="binding site" evidence="8">
    <location>
        <begin position="217"/>
        <end position="220"/>
    </location>
    <ligand>
        <name>GTP</name>
        <dbReference type="ChEBI" id="CHEBI:37565"/>
    </ligand>
</feature>
<proteinExistence type="inferred from homology"/>
<evidence type="ECO:0000313" key="13">
    <source>
        <dbReference type="Proteomes" id="UP000027059"/>
    </source>
</evidence>
<dbReference type="Gene3D" id="3.40.50.300">
    <property type="entry name" value="P-loop containing nucleotide triphosphate hydrolases"/>
    <property type="match status" value="1"/>
</dbReference>
<feature type="binding site" evidence="8">
    <location>
        <begin position="315"/>
        <end position="317"/>
    </location>
    <ligand>
        <name>GTP</name>
        <dbReference type="ChEBI" id="CHEBI:37565"/>
    </ligand>
</feature>
<evidence type="ECO:0000256" key="1">
    <source>
        <dbReference type="ARBA" id="ARBA00007699"/>
    </source>
</evidence>
<evidence type="ECO:0000256" key="7">
    <source>
        <dbReference type="ARBA" id="ARBA00023134"/>
    </source>
</evidence>
<reference evidence="13" key="1">
    <citation type="submission" date="2014-02" db="EMBL/GenBank/DDBJ databases">
        <title>Complete genome sequence and comparative genomic analysis of the nitrogen-fixing bacterium Leptospirillum ferriphilum YSK.</title>
        <authorList>
            <person name="Guo X."/>
            <person name="Yin H."/>
            <person name="Liang Y."/>
            <person name="Hu Q."/>
            <person name="Ma L."/>
            <person name="Xiao Y."/>
            <person name="Zhang X."/>
            <person name="Qiu G."/>
            <person name="Liu X."/>
        </authorList>
    </citation>
    <scope>NUCLEOTIDE SEQUENCE [LARGE SCALE GENOMIC DNA]</scope>
    <source>
        <strain evidence="13">YSK</strain>
    </source>
</reference>
<feature type="binding site" evidence="8">
    <location>
        <begin position="167"/>
        <end position="174"/>
    </location>
    <ligand>
        <name>GTP</name>
        <dbReference type="ChEBI" id="CHEBI:37565"/>
    </ligand>
</feature>
<keyword evidence="6 8" id="KW-0460">Magnesium</keyword>
<evidence type="ECO:0000259" key="11">
    <source>
        <dbReference type="PROSITE" id="PS51883"/>
    </source>
</evidence>
<evidence type="ECO:0000256" key="3">
    <source>
        <dbReference type="ARBA" id="ARBA00022723"/>
    </source>
</evidence>
<feature type="domain" description="OBG-type G" evidence="10">
    <location>
        <begin position="161"/>
        <end position="334"/>
    </location>
</feature>
<keyword evidence="7 8" id="KW-0342">GTP-binding</keyword>
<dbReference type="OrthoDB" id="9807318at2"/>
<dbReference type="KEGG" id="lfp:Y981_00720"/>
<evidence type="ECO:0000256" key="4">
    <source>
        <dbReference type="ARBA" id="ARBA00022741"/>
    </source>
</evidence>
<dbReference type="GO" id="GO:0005737">
    <property type="term" value="C:cytoplasm"/>
    <property type="evidence" value="ECO:0007669"/>
    <property type="project" value="UniProtKB-SubCell"/>
</dbReference>
<dbReference type="PIRSF" id="PIRSF002401">
    <property type="entry name" value="GTP_bd_Obg/CgtA"/>
    <property type="match status" value="1"/>
</dbReference>
<dbReference type="RefSeq" id="WP_014959900.1">
    <property type="nucleotide sequence ID" value="NZ_CP007243.1"/>
</dbReference>
<protein>
    <recommendedName>
        <fullName evidence="8">GTPase Obg</fullName>
        <ecNumber evidence="8">3.6.5.-</ecNumber>
    </recommendedName>
    <alternativeName>
        <fullName evidence="8">GTP-binding protein Obg</fullName>
    </alternativeName>
</protein>
<keyword evidence="3 8" id="KW-0479">Metal-binding</keyword>
<sequence length="360" mass="38863">MPQFVDEARIAIESGKGGHGCVSFRREKYVPRGGPDGGDGGRGGDVVFVGTPRKSTLLDFKHRTILKAQPGEAGRGKKQHGSNGRSLVLEVPLGTQILDDETGELLFDLTQPDVRIIVAKGGRGGRGNVHFATATRQTPDFAEPGGDSQSFRIRLELKVMARIGLVGFPNAGKSTFLSRVTKAHPRIASYPFTTLHPHLGVLLLGNPPDEREIVIADLPGLIEGAHEGKGLGIQFLKHVERTEILLHFVDLSAENTHSPTEAYQIVRNEMLAFNKDLAMKPEILVGTKKDSADPDRLAELGAFLAREGRPKLFLSSHTGEGLPDLLSVLSETLPSSPAPSHVPDDQEMEANRKEAGTPAR</sequence>
<evidence type="ECO:0000256" key="6">
    <source>
        <dbReference type="ARBA" id="ARBA00022842"/>
    </source>
</evidence>
<keyword evidence="5 8" id="KW-0378">Hydrolase</keyword>
<dbReference type="Pfam" id="PF01018">
    <property type="entry name" value="GTP1_OBG"/>
    <property type="match status" value="1"/>
</dbReference>
<evidence type="ECO:0000256" key="5">
    <source>
        <dbReference type="ARBA" id="ARBA00022801"/>
    </source>
</evidence>
<evidence type="ECO:0000256" key="9">
    <source>
        <dbReference type="SAM" id="MobiDB-lite"/>
    </source>
</evidence>
<dbReference type="InterPro" id="IPR006169">
    <property type="entry name" value="GTP1_OBG_dom"/>
</dbReference>
<dbReference type="PROSITE" id="PS51710">
    <property type="entry name" value="G_OBG"/>
    <property type="match status" value="1"/>
</dbReference>
<dbReference type="InterPro" id="IPR045086">
    <property type="entry name" value="OBG_GTPase"/>
</dbReference>
<evidence type="ECO:0000256" key="8">
    <source>
        <dbReference type="HAMAP-Rule" id="MF_01454"/>
    </source>
</evidence>
<dbReference type="Proteomes" id="UP000027059">
    <property type="component" value="Chromosome"/>
</dbReference>
<dbReference type="Pfam" id="PF01926">
    <property type="entry name" value="MMR_HSR1"/>
    <property type="match status" value="1"/>
</dbReference>
<dbReference type="NCBIfam" id="NF008955">
    <property type="entry name" value="PRK12297.1"/>
    <property type="match status" value="1"/>
</dbReference>
<dbReference type="InterPro" id="IPR036726">
    <property type="entry name" value="GTP1_OBG_dom_sf"/>
</dbReference>
<dbReference type="GO" id="GO:0043022">
    <property type="term" value="F:ribosome binding"/>
    <property type="evidence" value="ECO:0007669"/>
    <property type="project" value="UniProtKB-ARBA"/>
</dbReference>
<dbReference type="PROSITE" id="PS00905">
    <property type="entry name" value="GTP1_OBG"/>
    <property type="match status" value="1"/>
</dbReference>
<name>A0A059XSV7_9BACT</name>
<reference evidence="12 13" key="2">
    <citation type="journal article" date="2015" name="Biomed. Res. Int.">
        <title>Effects of Arsenite Resistance on the Growth and Functional Gene Expression of Leptospirillum ferriphilum and Acidithiobacillus thiooxidans in Pure Culture and Coculture.</title>
        <authorList>
            <person name="Jiang H."/>
            <person name="Liang Y."/>
            <person name="Yin H."/>
            <person name="Xiao Y."/>
            <person name="Guo X."/>
            <person name="Xu Y."/>
            <person name="Hu Q."/>
            <person name="Liu H."/>
            <person name="Liu X."/>
        </authorList>
    </citation>
    <scope>NUCLEOTIDE SEQUENCE [LARGE SCALE GENOMIC DNA]</scope>
    <source>
        <strain evidence="12 13">YSK</strain>
    </source>
</reference>
<dbReference type="PROSITE" id="PS51883">
    <property type="entry name" value="OBG"/>
    <property type="match status" value="1"/>
</dbReference>
<feature type="binding site" evidence="8">
    <location>
        <position position="194"/>
    </location>
    <ligand>
        <name>Mg(2+)</name>
        <dbReference type="ChEBI" id="CHEBI:18420"/>
    </ligand>
</feature>
<feature type="binding site" evidence="8">
    <location>
        <position position="174"/>
    </location>
    <ligand>
        <name>Mg(2+)</name>
        <dbReference type="ChEBI" id="CHEBI:18420"/>
    </ligand>
</feature>
<dbReference type="PANTHER" id="PTHR11702:SF31">
    <property type="entry name" value="MITOCHONDRIAL RIBOSOME-ASSOCIATED GTPASE 2"/>
    <property type="match status" value="1"/>
</dbReference>
<feature type="compositionally biased region" description="Basic and acidic residues" evidence="9">
    <location>
        <begin position="349"/>
        <end position="360"/>
    </location>
</feature>
<dbReference type="NCBIfam" id="NF008956">
    <property type="entry name" value="PRK12299.1"/>
    <property type="match status" value="1"/>
</dbReference>
<dbReference type="SUPFAM" id="SSF52540">
    <property type="entry name" value="P-loop containing nucleoside triphosphate hydrolases"/>
    <property type="match status" value="1"/>
</dbReference>
<dbReference type="InterPro" id="IPR027417">
    <property type="entry name" value="P-loop_NTPase"/>
</dbReference>
<dbReference type="PANTHER" id="PTHR11702">
    <property type="entry name" value="DEVELOPMENTALLY REGULATED GTP-BINDING PROTEIN-RELATED"/>
    <property type="match status" value="1"/>
</dbReference>
<comment type="subcellular location">
    <subcellularLocation>
        <location evidence="8">Cytoplasm</location>
    </subcellularLocation>
</comment>
<dbReference type="EC" id="3.6.5.-" evidence="8"/>
<dbReference type="InterPro" id="IPR031167">
    <property type="entry name" value="G_OBG"/>
</dbReference>
<dbReference type="InterPro" id="IPR006074">
    <property type="entry name" value="GTP1-OBG_CS"/>
</dbReference>
<feature type="binding site" evidence="8">
    <location>
        <begin position="192"/>
        <end position="196"/>
    </location>
    <ligand>
        <name>GTP</name>
        <dbReference type="ChEBI" id="CHEBI:37565"/>
    </ligand>
</feature>